<feature type="transmembrane region" description="Helical" evidence="1">
    <location>
        <begin position="275"/>
        <end position="297"/>
    </location>
</feature>
<feature type="transmembrane region" description="Helical" evidence="1">
    <location>
        <begin position="29"/>
        <end position="53"/>
    </location>
</feature>
<feature type="transmembrane region" description="Helical" evidence="1">
    <location>
        <begin position="233"/>
        <end position="254"/>
    </location>
</feature>
<gene>
    <name evidence="2" type="ORF">J2W31_000697</name>
</gene>
<dbReference type="PANTHER" id="PTHR34219:SF6">
    <property type="entry name" value="BLR3280 PROTEIN"/>
    <property type="match status" value="1"/>
</dbReference>
<keyword evidence="1" id="KW-0472">Membrane</keyword>
<name>A0AAW8CUQ7_9BURK</name>
<proteinExistence type="predicted"/>
<feature type="transmembrane region" description="Helical" evidence="1">
    <location>
        <begin position="477"/>
        <end position="498"/>
    </location>
</feature>
<dbReference type="Proteomes" id="UP001242045">
    <property type="component" value="Unassembled WGS sequence"/>
</dbReference>
<dbReference type="EMBL" id="JAUSRD010000001">
    <property type="protein sequence ID" value="MDP9891601.1"/>
    <property type="molecule type" value="Genomic_DNA"/>
</dbReference>
<keyword evidence="1" id="KW-0812">Transmembrane</keyword>
<sequence length="520" mass="58418">MSPTKPHHQGTWRRAWPRIRHWLYWTHRWLGIGGCLLFVMWFVTGVVMMYVGYPSLTEQERLAGLAPLKFEQAVVAPSAALDALPAAARAQPPRRIALEMRQDVPDAGPVWRIVDARGERFAVSARDGQLLGPVDAARAEAIARGFSRQNGAHWAETLDRDQWTVPQGLNPLRPLHRIELGDVAGTELYVSSRTGEVVRDTTRSERFWNWLGSVPHWIYFTPIRADPPLWHDVVVWLSAACIVSVVTGIVIGILRVRLRRRFRNGAFTPYTGWMAWHHIAGLIGGFFVLTWIVSGWLSMNPNGWFERSPVDAAAMARYTGAGALPVPWPMAVQPVEEGAEAPREALLLWFDGKPFWQLRDAQARTRVVDAATGAPAAIGREDIVRTAARLRPGAPIAEATLLTREDFHWYGHHRDRIVPVWRIEFGDAARSWVYIDPVSGQVAGSSNRNTRLNRWLFNAAHSLDFPWLIHYRPAWDIVVWLLSIVGAVASASGVVIGWRRLRRKPKASAVSGAPRALQRS</sequence>
<dbReference type="InterPro" id="IPR005625">
    <property type="entry name" value="PepSY-ass_TM"/>
</dbReference>
<dbReference type="RefSeq" id="WP_307607559.1">
    <property type="nucleotide sequence ID" value="NZ_JAUSRD010000001.1"/>
</dbReference>
<evidence type="ECO:0000313" key="3">
    <source>
        <dbReference type="Proteomes" id="UP001242045"/>
    </source>
</evidence>
<dbReference type="AlphaFoldDB" id="A0AAW8CUQ7"/>
<dbReference type="Pfam" id="PF03929">
    <property type="entry name" value="PepSY_TM"/>
    <property type="match status" value="1"/>
</dbReference>
<keyword evidence="1" id="KW-1133">Transmembrane helix</keyword>
<evidence type="ECO:0000313" key="2">
    <source>
        <dbReference type="EMBL" id="MDP9891601.1"/>
    </source>
</evidence>
<accession>A0AAW8CUQ7</accession>
<reference evidence="2" key="1">
    <citation type="submission" date="2023-07" db="EMBL/GenBank/DDBJ databases">
        <title>Sorghum-associated microbial communities from plants grown in Nebraska, USA.</title>
        <authorList>
            <person name="Schachtman D."/>
        </authorList>
    </citation>
    <scope>NUCLEOTIDE SEQUENCE</scope>
    <source>
        <strain evidence="2">DS3754</strain>
    </source>
</reference>
<comment type="caution">
    <text evidence="2">The sequence shown here is derived from an EMBL/GenBank/DDBJ whole genome shotgun (WGS) entry which is preliminary data.</text>
</comment>
<dbReference type="PANTHER" id="PTHR34219">
    <property type="entry name" value="IRON-REGULATED INNER MEMBRANE PROTEIN-RELATED"/>
    <property type="match status" value="1"/>
</dbReference>
<protein>
    <submittedName>
        <fullName evidence="2">Iron-regulated membrane protein</fullName>
    </submittedName>
</protein>
<evidence type="ECO:0000256" key="1">
    <source>
        <dbReference type="SAM" id="Phobius"/>
    </source>
</evidence>
<organism evidence="2 3">
    <name type="scientific">Variovorax boronicumulans</name>
    <dbReference type="NCBI Taxonomy" id="436515"/>
    <lineage>
        <taxon>Bacteria</taxon>
        <taxon>Pseudomonadati</taxon>
        <taxon>Pseudomonadota</taxon>
        <taxon>Betaproteobacteria</taxon>
        <taxon>Burkholderiales</taxon>
        <taxon>Comamonadaceae</taxon>
        <taxon>Variovorax</taxon>
    </lineage>
</organism>